<reference evidence="3" key="2">
    <citation type="submission" date="2016-11" db="EMBL/GenBank/DDBJ databases">
        <authorList>
            <person name="Jaros S."/>
            <person name="Januszkiewicz K."/>
            <person name="Wedrychowicz H."/>
        </authorList>
    </citation>
    <scope>NUCLEOTIDE SEQUENCE [LARGE SCALE GENOMIC DNA]</scope>
    <source>
        <strain evidence="3">ICMP 9972</strain>
    </source>
</reference>
<dbReference type="RefSeq" id="WP_039359169.1">
    <property type="nucleotide sequence ID" value="NZ_CP097896.1"/>
</dbReference>
<reference evidence="2 5" key="3">
    <citation type="submission" date="2024-10" db="EMBL/GenBank/DDBJ databases">
        <authorList>
            <person name="Lu C.-H."/>
        </authorList>
    </citation>
    <scope>NUCLEOTIDE SEQUENCE [LARGE SCALE GENOMIC DNA]</scope>
    <source>
        <strain evidence="2 5">22ZTDG03-2</strain>
    </source>
</reference>
<sequence length="109" mass="11474">MKKKYAFVLLSMAFAISGCGVVDNALRSDNNIKEKAAFALGTTPDKITITNRTSDINSVKFNATTNGKVYQCYYSTAGVSSDALCSSTDGSSLPNGSQCNALLKAANKC</sequence>
<feature type="signal peptide" evidence="1">
    <location>
        <begin position="1"/>
        <end position="20"/>
    </location>
</feature>
<evidence type="ECO:0000256" key="1">
    <source>
        <dbReference type="SAM" id="SignalP"/>
    </source>
</evidence>
<keyword evidence="5" id="KW-1185">Reference proteome</keyword>
<dbReference type="PROSITE" id="PS51257">
    <property type="entry name" value="PROKAR_LIPOPROTEIN"/>
    <property type="match status" value="1"/>
</dbReference>
<gene>
    <name evidence="2" type="ORF">ACIPUP_00620</name>
    <name evidence="3" type="ORF">BSK71_11190</name>
</gene>
<evidence type="ECO:0000313" key="3">
    <source>
        <dbReference type="EMBL" id="ONK05937.1"/>
    </source>
</evidence>
<feature type="chain" id="PRO_5010705645" description="Lipoprotein" evidence="1">
    <location>
        <begin position="21"/>
        <end position="109"/>
    </location>
</feature>
<name>A0A1V2R370_9GAMM</name>
<evidence type="ECO:0000313" key="5">
    <source>
        <dbReference type="Proteomes" id="UP001617689"/>
    </source>
</evidence>
<dbReference type="Proteomes" id="UP001617689">
    <property type="component" value="Unassembled WGS sequence"/>
</dbReference>
<organism evidence="3 4">
    <name type="scientific">Pectobacterium actinidiae</name>
    <dbReference type="NCBI Taxonomy" id="1507808"/>
    <lineage>
        <taxon>Bacteria</taxon>
        <taxon>Pseudomonadati</taxon>
        <taxon>Pseudomonadota</taxon>
        <taxon>Gammaproteobacteria</taxon>
        <taxon>Enterobacterales</taxon>
        <taxon>Pectobacteriaceae</taxon>
        <taxon>Pectobacterium</taxon>
    </lineage>
</organism>
<reference evidence="4" key="1">
    <citation type="submission" date="2016-11" db="EMBL/GenBank/DDBJ databases">
        <authorList>
            <person name="Panda P."/>
            <person name="Visnovsky S."/>
            <person name="Pitman A."/>
        </authorList>
    </citation>
    <scope>NUCLEOTIDE SEQUENCE [LARGE SCALE GENOMIC DNA]</scope>
    <source>
        <strain evidence="4">ICMP 9972</strain>
    </source>
</reference>
<dbReference type="OrthoDB" id="6893199at2"/>
<accession>A0A1V2R370</accession>
<comment type="caution">
    <text evidence="3">The sequence shown here is derived from an EMBL/GenBank/DDBJ whole genome shotgun (WGS) entry which is preliminary data.</text>
</comment>
<evidence type="ECO:0008006" key="6">
    <source>
        <dbReference type="Google" id="ProtNLM"/>
    </source>
</evidence>
<dbReference type="Proteomes" id="UP000189286">
    <property type="component" value="Unassembled WGS sequence"/>
</dbReference>
<keyword evidence="1" id="KW-0732">Signal</keyword>
<proteinExistence type="predicted"/>
<dbReference type="EMBL" id="JBIXLL010000001">
    <property type="protein sequence ID" value="MFJ5427659.1"/>
    <property type="molecule type" value="Genomic_DNA"/>
</dbReference>
<evidence type="ECO:0000313" key="4">
    <source>
        <dbReference type="Proteomes" id="UP000189286"/>
    </source>
</evidence>
<dbReference type="EMBL" id="MPUJ01000006">
    <property type="protein sequence ID" value="ONK05937.1"/>
    <property type="molecule type" value="Genomic_DNA"/>
</dbReference>
<protein>
    <recommendedName>
        <fullName evidence="6">Lipoprotein</fullName>
    </recommendedName>
</protein>
<evidence type="ECO:0000313" key="2">
    <source>
        <dbReference type="EMBL" id="MFJ5427659.1"/>
    </source>
</evidence>
<dbReference type="AlphaFoldDB" id="A0A1V2R370"/>